<keyword evidence="7" id="KW-1133">Transmembrane helix</keyword>
<evidence type="ECO:0000259" key="8">
    <source>
        <dbReference type="Pfam" id="PF10502"/>
    </source>
</evidence>
<keyword evidence="5 7" id="KW-0378">Hydrolase</keyword>
<evidence type="ECO:0000256" key="1">
    <source>
        <dbReference type="ARBA" id="ARBA00000677"/>
    </source>
</evidence>
<dbReference type="InterPro" id="IPR019758">
    <property type="entry name" value="Pept_S26A_signal_pept_1_CS"/>
</dbReference>
<keyword evidence="10" id="KW-1185">Reference proteome</keyword>
<dbReference type="AlphaFoldDB" id="A0A6F8ZDF0"/>
<dbReference type="InterPro" id="IPR019757">
    <property type="entry name" value="Pept_S26A_signal_pept_1_Lys-AS"/>
</dbReference>
<reference evidence="9 10" key="1">
    <citation type="submission" date="2020-02" db="EMBL/GenBank/DDBJ databases">
        <authorList>
            <person name="Hogendoorn C."/>
        </authorList>
    </citation>
    <scope>NUCLEOTIDE SEQUENCE [LARGE SCALE GENOMIC DNA]</scope>
    <source>
        <strain evidence="9">R501</strain>
    </source>
</reference>
<organism evidence="9 10">
    <name type="scientific">Candidatus Hydrogenisulfobacillus filiaventi</name>
    <dbReference type="NCBI Taxonomy" id="2707344"/>
    <lineage>
        <taxon>Bacteria</taxon>
        <taxon>Bacillati</taxon>
        <taxon>Bacillota</taxon>
        <taxon>Clostridia</taxon>
        <taxon>Eubacteriales</taxon>
        <taxon>Clostridiales Family XVII. Incertae Sedis</taxon>
        <taxon>Candidatus Hydrogenisulfobacillus</taxon>
    </lineage>
</organism>
<dbReference type="PROSITE" id="PS00760">
    <property type="entry name" value="SPASE_I_2"/>
    <property type="match status" value="1"/>
</dbReference>
<feature type="domain" description="Peptidase S26" evidence="8">
    <location>
        <begin position="19"/>
        <end position="166"/>
    </location>
</feature>
<dbReference type="Proteomes" id="UP000503399">
    <property type="component" value="Chromosome"/>
</dbReference>
<dbReference type="GO" id="GO:0009003">
    <property type="term" value="F:signal peptidase activity"/>
    <property type="evidence" value="ECO:0007669"/>
    <property type="project" value="UniProtKB-EC"/>
</dbReference>
<evidence type="ECO:0000256" key="2">
    <source>
        <dbReference type="ARBA" id="ARBA00004401"/>
    </source>
</evidence>
<dbReference type="GO" id="GO:0004252">
    <property type="term" value="F:serine-type endopeptidase activity"/>
    <property type="evidence" value="ECO:0007669"/>
    <property type="project" value="InterPro"/>
</dbReference>
<evidence type="ECO:0000256" key="4">
    <source>
        <dbReference type="ARBA" id="ARBA00013208"/>
    </source>
</evidence>
<comment type="subcellular location">
    <subcellularLocation>
        <location evidence="2">Cell membrane</location>
        <topology evidence="2">Single-pass type II membrane protein</topology>
    </subcellularLocation>
    <subcellularLocation>
        <location evidence="7">Membrane</location>
        <topology evidence="7">Single-pass type II membrane protein</topology>
    </subcellularLocation>
</comment>
<evidence type="ECO:0000313" key="10">
    <source>
        <dbReference type="Proteomes" id="UP000503399"/>
    </source>
</evidence>
<comment type="catalytic activity">
    <reaction evidence="1 7">
        <text>Cleavage of hydrophobic, N-terminal signal or leader sequences from secreted and periplasmic proteins.</text>
        <dbReference type="EC" id="3.4.21.89"/>
    </reaction>
</comment>
<dbReference type="EMBL" id="LR778114">
    <property type="protein sequence ID" value="CAB1127787.1"/>
    <property type="molecule type" value="Genomic_DNA"/>
</dbReference>
<dbReference type="SUPFAM" id="SSF51306">
    <property type="entry name" value="LexA/Signal peptidase"/>
    <property type="match status" value="1"/>
</dbReference>
<dbReference type="Pfam" id="PF10502">
    <property type="entry name" value="Peptidase_S26"/>
    <property type="match status" value="1"/>
</dbReference>
<evidence type="ECO:0000313" key="9">
    <source>
        <dbReference type="EMBL" id="CAB1127787.1"/>
    </source>
</evidence>
<dbReference type="InterPro" id="IPR019533">
    <property type="entry name" value="Peptidase_S26"/>
</dbReference>
<accession>A0A6F8ZDF0</accession>
<comment type="similarity">
    <text evidence="3 7">Belongs to the peptidase S26 family.</text>
</comment>
<dbReference type="KEGG" id="hfv:R50_0281"/>
<name>A0A6F8ZDF0_9FIRM</name>
<sequence>MAAEAAPRRPERGARLRAAVSTIFWAVVVFSALHAAIRLFRVQGISMLPAYRSGDLLVVLRRPLWSGQPRPGQVVVLHPPIPSRVEFVKRVVATGGEVVAMQQGRVYVNGRPLTPAYCRACGRASFAPYRVPAGSVFVLGDNRPVSEDSRFFGPVPDGAVSGLVIARLPLPQF</sequence>
<keyword evidence="7" id="KW-0645">Protease</keyword>
<feature type="active site" evidence="6">
    <location>
        <position position="46"/>
    </location>
</feature>
<dbReference type="PANTHER" id="PTHR43390:SF1">
    <property type="entry name" value="CHLOROPLAST PROCESSING PEPTIDASE"/>
    <property type="match status" value="1"/>
</dbReference>
<feature type="active site" evidence="6">
    <location>
        <position position="89"/>
    </location>
</feature>
<dbReference type="PROSITE" id="PS00761">
    <property type="entry name" value="SPASE_I_3"/>
    <property type="match status" value="1"/>
</dbReference>
<dbReference type="InterPro" id="IPR000223">
    <property type="entry name" value="Pept_S26A_signal_pept_1"/>
</dbReference>
<keyword evidence="7" id="KW-0812">Transmembrane</keyword>
<feature type="transmembrane region" description="Helical" evidence="7">
    <location>
        <begin position="18"/>
        <end position="37"/>
    </location>
</feature>
<evidence type="ECO:0000256" key="3">
    <source>
        <dbReference type="ARBA" id="ARBA00009370"/>
    </source>
</evidence>
<gene>
    <name evidence="9" type="ORF">R50_0281</name>
</gene>
<dbReference type="GO" id="GO:0006465">
    <property type="term" value="P:signal peptide processing"/>
    <property type="evidence" value="ECO:0007669"/>
    <property type="project" value="InterPro"/>
</dbReference>
<dbReference type="InterPro" id="IPR036286">
    <property type="entry name" value="LexA/Signal_pep-like_sf"/>
</dbReference>
<dbReference type="Gene3D" id="2.10.109.10">
    <property type="entry name" value="Umud Fragment, subunit A"/>
    <property type="match status" value="1"/>
</dbReference>
<dbReference type="EC" id="3.4.21.89" evidence="4 7"/>
<evidence type="ECO:0000256" key="7">
    <source>
        <dbReference type="RuleBase" id="RU362042"/>
    </source>
</evidence>
<dbReference type="PANTHER" id="PTHR43390">
    <property type="entry name" value="SIGNAL PEPTIDASE I"/>
    <property type="match status" value="1"/>
</dbReference>
<dbReference type="CDD" id="cd06530">
    <property type="entry name" value="S26_SPase_I"/>
    <property type="match status" value="1"/>
</dbReference>
<proteinExistence type="inferred from homology"/>
<dbReference type="GO" id="GO:0005886">
    <property type="term" value="C:plasma membrane"/>
    <property type="evidence" value="ECO:0007669"/>
    <property type="project" value="UniProtKB-SubCell"/>
</dbReference>
<evidence type="ECO:0000256" key="6">
    <source>
        <dbReference type="PIRSR" id="PIRSR600223-1"/>
    </source>
</evidence>
<dbReference type="NCBIfam" id="TIGR02227">
    <property type="entry name" value="sigpep_I_bact"/>
    <property type="match status" value="1"/>
</dbReference>
<protein>
    <recommendedName>
        <fullName evidence="4 7">Signal peptidase I</fullName>
        <ecNumber evidence="4 7">3.4.21.89</ecNumber>
    </recommendedName>
</protein>
<dbReference type="PRINTS" id="PR00727">
    <property type="entry name" value="LEADERPTASE"/>
</dbReference>
<keyword evidence="7" id="KW-0472">Membrane</keyword>
<evidence type="ECO:0000256" key="5">
    <source>
        <dbReference type="ARBA" id="ARBA00022801"/>
    </source>
</evidence>